<dbReference type="EMBL" id="BAABCE010000038">
    <property type="protein sequence ID" value="GAA3595438.1"/>
    <property type="molecule type" value="Genomic_DNA"/>
</dbReference>
<accession>A0ABP6Z1M8</accession>
<gene>
    <name evidence="1" type="ORF">GCM10022295_90800</name>
</gene>
<protein>
    <submittedName>
        <fullName evidence="1">Uncharacterized protein</fullName>
    </submittedName>
</protein>
<proteinExistence type="predicted"/>
<reference evidence="2" key="1">
    <citation type="journal article" date="2019" name="Int. J. Syst. Evol. Microbiol.">
        <title>The Global Catalogue of Microorganisms (GCM) 10K type strain sequencing project: providing services to taxonomists for standard genome sequencing and annotation.</title>
        <authorList>
            <consortium name="The Broad Institute Genomics Platform"/>
            <consortium name="The Broad Institute Genome Sequencing Center for Infectious Disease"/>
            <person name="Wu L."/>
            <person name="Ma J."/>
        </authorList>
    </citation>
    <scope>NUCLEOTIDE SEQUENCE [LARGE SCALE GENOMIC DNA]</scope>
    <source>
        <strain evidence="2">JCM 17656</strain>
    </source>
</reference>
<dbReference type="RefSeq" id="WP_346186734.1">
    <property type="nucleotide sequence ID" value="NZ_BAABCE010000038.1"/>
</dbReference>
<sequence length="65" mass="7345">MGYHAESAARFLVELVNTLYRQGLQYPAEAYHVYSYVTCAAGEMRNVLDLIEGCVREMNARASEL</sequence>
<evidence type="ECO:0000313" key="1">
    <source>
        <dbReference type="EMBL" id="GAA3595438.1"/>
    </source>
</evidence>
<comment type="caution">
    <text evidence="1">The sequence shown here is derived from an EMBL/GenBank/DDBJ whole genome shotgun (WGS) entry which is preliminary data.</text>
</comment>
<organism evidence="1 2">
    <name type="scientific">Streptomyces osmaniensis</name>
    <dbReference type="NCBI Taxonomy" id="593134"/>
    <lineage>
        <taxon>Bacteria</taxon>
        <taxon>Bacillati</taxon>
        <taxon>Actinomycetota</taxon>
        <taxon>Actinomycetes</taxon>
        <taxon>Kitasatosporales</taxon>
        <taxon>Streptomycetaceae</taxon>
        <taxon>Streptomyces</taxon>
    </lineage>
</organism>
<name>A0ABP6Z1M8_9ACTN</name>
<keyword evidence="2" id="KW-1185">Reference proteome</keyword>
<evidence type="ECO:0000313" key="2">
    <source>
        <dbReference type="Proteomes" id="UP001500707"/>
    </source>
</evidence>
<dbReference type="Proteomes" id="UP001500707">
    <property type="component" value="Unassembled WGS sequence"/>
</dbReference>